<dbReference type="Proteomes" id="UP000475214">
    <property type="component" value="Unassembled WGS sequence"/>
</dbReference>
<comment type="caution">
    <text evidence="3">The sequence shown here is derived from an EMBL/GenBank/DDBJ whole genome shotgun (WGS) entry which is preliminary data.</text>
</comment>
<keyword evidence="3" id="KW-0378">Hydrolase</keyword>
<dbReference type="Gene3D" id="3.40.50.1110">
    <property type="entry name" value="SGNH hydrolase"/>
    <property type="match status" value="1"/>
</dbReference>
<name>A0A6L9SJ42_9ACTN</name>
<feature type="region of interest" description="Disordered" evidence="1">
    <location>
        <begin position="1"/>
        <end position="32"/>
    </location>
</feature>
<sequence length="414" mass="42307">MTGPLVSGAGTRGPATHGAGTHGAGTGPWEPLAGPVHLPVRVGPPNNLSDGHLTGLTSVFRHVMWRDAAGFRLAFANWHNDGGREADPPNPITVSAAVRSERGTEVSVRFAGATRIRIAPGGSVVSDAVPLALPRGALLVSRVSVTVGPGEVIPLGPQTDGAGGMEGVTFRAGVPLDRVPANTAYGYAPWAVLGETGVGDGAGGPAARAVGLIVGDSNGAGYGDVRGAACHRGWVSRAFDGRIGYLNISLSGATVQGTLSPEGMRRRLALAAYVRPSFVIAALGTNDLQGGGVSGAAMADRLVAHWRRLAARGQIVHACTIPPVTSSDDGWTSEEGQLPDAGWRERAEVNAWIRTVPEPLTGVIDVAAAVESGRRPAVWKRGYTADGVHMNATGHAAVAAVVAGWLPTAAGERP</sequence>
<feature type="domain" description="SGNH hydrolase-type esterase" evidence="2">
    <location>
        <begin position="214"/>
        <end position="397"/>
    </location>
</feature>
<dbReference type="Pfam" id="PF13472">
    <property type="entry name" value="Lipase_GDSL_2"/>
    <property type="match status" value="1"/>
</dbReference>
<dbReference type="InterPro" id="IPR053140">
    <property type="entry name" value="GDSL_Rv0518-like"/>
</dbReference>
<dbReference type="InterPro" id="IPR036514">
    <property type="entry name" value="SGNH_hydro_sf"/>
</dbReference>
<proteinExistence type="predicted"/>
<dbReference type="EMBL" id="JAAGOA010000041">
    <property type="protein sequence ID" value="NEE04708.1"/>
    <property type="molecule type" value="Genomic_DNA"/>
</dbReference>
<reference evidence="3 4" key="1">
    <citation type="submission" date="2020-02" db="EMBL/GenBank/DDBJ databases">
        <authorList>
            <person name="Li X.-J."/>
            <person name="Han X.-M."/>
        </authorList>
    </citation>
    <scope>NUCLEOTIDE SEQUENCE [LARGE SCALE GENOMIC DNA]</scope>
    <source>
        <strain evidence="3 4">CCTCC AB 2017055</strain>
    </source>
</reference>
<protein>
    <submittedName>
        <fullName evidence="3">SGNH/GDSL hydrolase family protein</fullName>
    </submittedName>
</protein>
<evidence type="ECO:0000313" key="4">
    <source>
        <dbReference type="Proteomes" id="UP000475214"/>
    </source>
</evidence>
<keyword evidence="4" id="KW-1185">Reference proteome</keyword>
<evidence type="ECO:0000256" key="1">
    <source>
        <dbReference type="SAM" id="MobiDB-lite"/>
    </source>
</evidence>
<dbReference type="PANTHER" id="PTHR43784">
    <property type="entry name" value="GDSL-LIKE LIPASE/ACYLHYDROLASE, PUTATIVE (AFU_ORTHOLOGUE AFUA_2G00820)-RELATED"/>
    <property type="match status" value="1"/>
</dbReference>
<evidence type="ECO:0000259" key="2">
    <source>
        <dbReference type="Pfam" id="PF13472"/>
    </source>
</evidence>
<dbReference type="InterPro" id="IPR013830">
    <property type="entry name" value="SGNH_hydro"/>
</dbReference>
<dbReference type="RefSeq" id="WP_163745255.1">
    <property type="nucleotide sequence ID" value="NZ_JAAGOA010000041.1"/>
</dbReference>
<dbReference type="SUPFAM" id="SSF52266">
    <property type="entry name" value="SGNH hydrolase"/>
    <property type="match status" value="1"/>
</dbReference>
<gene>
    <name evidence="3" type="ORF">G1H10_31555</name>
</gene>
<accession>A0A6L9SJ42</accession>
<organism evidence="3 4">
    <name type="scientific">Phytoactinopolyspora halotolerans</name>
    <dbReference type="NCBI Taxonomy" id="1981512"/>
    <lineage>
        <taxon>Bacteria</taxon>
        <taxon>Bacillati</taxon>
        <taxon>Actinomycetota</taxon>
        <taxon>Actinomycetes</taxon>
        <taxon>Jiangellales</taxon>
        <taxon>Jiangellaceae</taxon>
        <taxon>Phytoactinopolyspora</taxon>
    </lineage>
</organism>
<dbReference type="AlphaFoldDB" id="A0A6L9SJ42"/>
<feature type="compositionally biased region" description="Low complexity" evidence="1">
    <location>
        <begin position="8"/>
        <end position="19"/>
    </location>
</feature>
<evidence type="ECO:0000313" key="3">
    <source>
        <dbReference type="EMBL" id="NEE04708.1"/>
    </source>
</evidence>
<dbReference type="CDD" id="cd00229">
    <property type="entry name" value="SGNH_hydrolase"/>
    <property type="match status" value="1"/>
</dbReference>
<dbReference type="GO" id="GO:0016787">
    <property type="term" value="F:hydrolase activity"/>
    <property type="evidence" value="ECO:0007669"/>
    <property type="project" value="UniProtKB-KW"/>
</dbReference>
<dbReference type="PANTHER" id="PTHR43784:SF2">
    <property type="entry name" value="GDSL-LIKE LIPASE_ACYLHYDROLASE, PUTATIVE (AFU_ORTHOLOGUE AFUA_2G00820)-RELATED"/>
    <property type="match status" value="1"/>
</dbReference>